<organism evidence="5 6">
    <name type="scientific">Pseudomonas vanderleydeniana</name>
    <dbReference type="NCBI Taxonomy" id="2745495"/>
    <lineage>
        <taxon>Bacteria</taxon>
        <taxon>Pseudomonadati</taxon>
        <taxon>Pseudomonadota</taxon>
        <taxon>Gammaproteobacteria</taxon>
        <taxon>Pseudomonadales</taxon>
        <taxon>Pseudomonadaceae</taxon>
        <taxon>Pseudomonas</taxon>
    </lineage>
</organism>
<dbReference type="Proteomes" id="UP000634530">
    <property type="component" value="Chromosome"/>
</dbReference>
<evidence type="ECO:0000313" key="5">
    <source>
        <dbReference type="EMBL" id="QXI30219.1"/>
    </source>
</evidence>
<dbReference type="KEGG" id="pvw:HU752_009795"/>
<dbReference type="PIRSF" id="PIRSF500136">
    <property type="entry name" value="UDP_ManNAc_DH"/>
    <property type="match status" value="1"/>
</dbReference>
<dbReference type="GO" id="GO:0016628">
    <property type="term" value="F:oxidoreductase activity, acting on the CH-CH group of donors, NAD or NADP as acceptor"/>
    <property type="evidence" value="ECO:0007669"/>
    <property type="project" value="InterPro"/>
</dbReference>
<sequence length="420" mass="46160">MFNSVSVVGLGYIGLPTAAVFASRKIKVIGVDVNGSAVDIINQGRIHIVEPDLDIVVHAAVTEGFLRATLVPEPADAFLIAVPTPFKDGYEPDLSYIESACRAIAPVLKVGDLVILESTSPVGATEQMAKWLAEIRPDLSFPQELGEKSDIRIAYCPERVLPGHVLQELVQNDRVIGGLTTKCSERAAALYKLFVLGECIITNARTAEMCKLTENSFRDVNIAFANELSIICDKLDISVWELIRLANRHPRVSVLQPGPGVGGHCIAVDPWFIVSKTPEHARLIRCAREVNDSKPEWVINKVKLLVADYLLSNPEKSAKEVTIAAFGLAFKPDIDDLRESPALEITQRIARECPGRLIAVEPNILELPESLDKRVELESIDFALERANIVLLLVDHKVFKGIDKARLGQVKMIDTRGIWG</sequence>
<dbReference type="SUPFAM" id="SSF52413">
    <property type="entry name" value="UDP-glucose/GDP-mannose dehydrogenase C-terminal domain"/>
    <property type="match status" value="1"/>
</dbReference>
<gene>
    <name evidence="5" type="primary">wecC</name>
    <name evidence="5" type="ORF">HU752_009795</name>
</gene>
<feature type="domain" description="UDP-glucose/GDP-mannose dehydrogenase C-terminal" evidence="4">
    <location>
        <begin position="324"/>
        <end position="420"/>
    </location>
</feature>
<dbReference type="Pfam" id="PF00984">
    <property type="entry name" value="UDPG_MGDP_dh"/>
    <property type="match status" value="1"/>
</dbReference>
<protein>
    <submittedName>
        <fullName evidence="5">UDP-N-acetyl-D-mannosamine dehydrogenase</fullName>
        <ecNumber evidence="5">1.1.1.336</ecNumber>
    </submittedName>
</protein>
<name>A0A9E6PNR6_9PSED</name>
<accession>A0A9E6PNR6</accession>
<dbReference type="SMART" id="SM00984">
    <property type="entry name" value="UDPG_MGDP_dh_C"/>
    <property type="match status" value="1"/>
</dbReference>
<keyword evidence="1 5" id="KW-0560">Oxidoreductase</keyword>
<evidence type="ECO:0000313" key="6">
    <source>
        <dbReference type="Proteomes" id="UP000634530"/>
    </source>
</evidence>
<dbReference type="PANTHER" id="PTHR43491:SF1">
    <property type="entry name" value="UDP-N-ACETYL-D-MANNOSAMINE DEHYDROGENASE"/>
    <property type="match status" value="1"/>
</dbReference>
<dbReference type="EC" id="1.1.1.336" evidence="5"/>
<dbReference type="InterPro" id="IPR008927">
    <property type="entry name" value="6-PGluconate_DH-like_C_sf"/>
</dbReference>
<dbReference type="NCBIfam" id="NF008286">
    <property type="entry name" value="PRK11064.1"/>
    <property type="match status" value="1"/>
</dbReference>
<evidence type="ECO:0000256" key="2">
    <source>
        <dbReference type="ARBA" id="ARBA00023027"/>
    </source>
</evidence>
<dbReference type="GO" id="GO:0051287">
    <property type="term" value="F:NAD binding"/>
    <property type="evidence" value="ECO:0007669"/>
    <property type="project" value="InterPro"/>
</dbReference>
<keyword evidence="2" id="KW-0520">NAD</keyword>
<evidence type="ECO:0000256" key="1">
    <source>
        <dbReference type="ARBA" id="ARBA00023002"/>
    </source>
</evidence>
<keyword evidence="6" id="KW-1185">Reference proteome</keyword>
<dbReference type="Gene3D" id="3.40.50.720">
    <property type="entry name" value="NAD(P)-binding Rossmann-like Domain"/>
    <property type="match status" value="2"/>
</dbReference>
<dbReference type="AlphaFoldDB" id="A0A9E6PNR6"/>
<dbReference type="SUPFAM" id="SSF51735">
    <property type="entry name" value="NAD(P)-binding Rossmann-fold domains"/>
    <property type="match status" value="1"/>
</dbReference>
<dbReference type="InterPro" id="IPR028359">
    <property type="entry name" value="UDP_ManNAc/GlcNAc_DH"/>
</dbReference>
<reference evidence="5 6" key="2">
    <citation type="journal article" date="2021" name="Microorganisms">
        <title>The Ever-Expanding Pseudomonas Genus: Description of 43 New Species and Partition of the Pseudomonas putida Group.</title>
        <authorList>
            <person name="Girard L."/>
            <person name="Lood C."/>
            <person name="Hofte M."/>
            <person name="Vandamme P."/>
            <person name="Rokni-Zadeh H."/>
            <person name="van Noort V."/>
            <person name="Lavigne R."/>
            <person name="De Mot R."/>
        </authorList>
    </citation>
    <scope>NUCLEOTIDE SEQUENCE [LARGE SCALE GENOMIC DNA]</scope>
    <source>
        <strain evidence="5 6">RW8P3</strain>
    </source>
</reference>
<evidence type="ECO:0000259" key="4">
    <source>
        <dbReference type="SMART" id="SM00984"/>
    </source>
</evidence>
<dbReference type="PIRSF" id="PIRSF000124">
    <property type="entry name" value="UDPglc_GDPman_dh"/>
    <property type="match status" value="1"/>
</dbReference>
<dbReference type="GO" id="GO:0089714">
    <property type="term" value="F:UDP-N-acetyl-D-mannosamine dehydrogenase activity"/>
    <property type="evidence" value="ECO:0007669"/>
    <property type="project" value="UniProtKB-EC"/>
</dbReference>
<dbReference type="InterPro" id="IPR036291">
    <property type="entry name" value="NAD(P)-bd_dom_sf"/>
</dbReference>
<comment type="similarity">
    <text evidence="3">Belongs to the UDP-glucose/GDP-mannose dehydrogenase family.</text>
</comment>
<dbReference type="Pfam" id="PF03721">
    <property type="entry name" value="UDPG_MGDP_dh_N"/>
    <property type="match status" value="1"/>
</dbReference>
<dbReference type="InterPro" id="IPR001732">
    <property type="entry name" value="UDP-Glc/GDP-Man_DH_N"/>
</dbReference>
<dbReference type="InterPro" id="IPR017476">
    <property type="entry name" value="UDP-Glc/GDP-Man"/>
</dbReference>
<dbReference type="FunFam" id="3.40.50.720:FF:000139">
    <property type="entry name" value="UDP-N-acetyl-D-mannosamine dehydrogenase"/>
    <property type="match status" value="1"/>
</dbReference>
<dbReference type="Gene3D" id="1.20.5.100">
    <property type="entry name" value="Cytochrome c1, transmembrane anchor, C-terminal"/>
    <property type="match status" value="1"/>
</dbReference>
<proteinExistence type="inferred from homology"/>
<dbReference type="PANTHER" id="PTHR43491">
    <property type="entry name" value="UDP-N-ACETYL-D-MANNOSAMINE DEHYDROGENASE"/>
    <property type="match status" value="1"/>
</dbReference>
<dbReference type="NCBIfam" id="TIGR03026">
    <property type="entry name" value="NDP-sugDHase"/>
    <property type="match status" value="1"/>
</dbReference>
<dbReference type="Pfam" id="PF03720">
    <property type="entry name" value="UDPG_MGDP_dh_C"/>
    <property type="match status" value="1"/>
</dbReference>
<dbReference type="InterPro" id="IPR036220">
    <property type="entry name" value="UDP-Glc/GDP-Man_DH_C_sf"/>
</dbReference>
<dbReference type="GO" id="GO:0000271">
    <property type="term" value="P:polysaccharide biosynthetic process"/>
    <property type="evidence" value="ECO:0007669"/>
    <property type="project" value="InterPro"/>
</dbReference>
<dbReference type="EMBL" id="CP077093">
    <property type="protein sequence ID" value="QXI30219.1"/>
    <property type="molecule type" value="Genomic_DNA"/>
</dbReference>
<dbReference type="InterPro" id="IPR014027">
    <property type="entry name" value="UDP-Glc/GDP-Man_DH_C"/>
</dbReference>
<dbReference type="SUPFAM" id="SSF48179">
    <property type="entry name" value="6-phosphogluconate dehydrogenase C-terminal domain-like"/>
    <property type="match status" value="1"/>
</dbReference>
<dbReference type="InterPro" id="IPR014026">
    <property type="entry name" value="UDP-Glc/GDP-Man_DH_dimer"/>
</dbReference>
<dbReference type="RefSeq" id="WP_186677272.1">
    <property type="nucleotide sequence ID" value="NZ_CP077093.1"/>
</dbReference>
<reference evidence="5 6" key="1">
    <citation type="journal article" date="2020" name="Microorganisms">
        <title>Reliable Identification of Environmental Pseudomonas Isolates Using the rpoD Gene.</title>
        <authorList>
            <consortium name="The Broad Institute Genome Sequencing Platform"/>
            <person name="Girard L."/>
            <person name="Lood C."/>
            <person name="Rokni-Zadeh H."/>
            <person name="van Noort V."/>
            <person name="Lavigne R."/>
            <person name="De Mot R."/>
        </authorList>
    </citation>
    <scope>NUCLEOTIDE SEQUENCE [LARGE SCALE GENOMIC DNA]</scope>
    <source>
        <strain evidence="5 6">RW8P3</strain>
    </source>
</reference>
<evidence type="ECO:0000256" key="3">
    <source>
        <dbReference type="PIRNR" id="PIRNR000124"/>
    </source>
</evidence>